<reference evidence="1 2" key="1">
    <citation type="submission" date="2024-12" db="EMBL/GenBank/DDBJ databases">
        <authorList>
            <person name="Hu S."/>
        </authorList>
    </citation>
    <scope>NUCLEOTIDE SEQUENCE [LARGE SCALE GENOMIC DNA]</scope>
    <source>
        <strain evidence="1 2">THG-T11</strain>
    </source>
</reference>
<dbReference type="EMBL" id="SSHJ02000007">
    <property type="protein sequence ID" value="MFN0256635.1"/>
    <property type="molecule type" value="Genomic_DNA"/>
</dbReference>
<sequence length="218" mass="24736">MLALQKYAKAFKRLKALLKPNLFWVFCSVFFVLLFGCNAKNSSDDEETFDEQEVISDVYADGSYCAQVTYYYSKTGTSSEYTLEVDIENGLLTKIHWPNGGWLDDTHFDPPEIINGEASFESDRGVEYTVKIIGKEGNCVTDSSVDDDLLSDKYTDEVCPRCGNGKYSWKEYCNRCIDKQENTCAKCGDYEYGVYGGLCNNCQEEETKEATEAPEEEY</sequence>
<comment type="caution">
    <text evidence="1">The sequence shown here is derived from an EMBL/GenBank/DDBJ whole genome shotgun (WGS) entry which is preliminary data.</text>
</comment>
<gene>
    <name evidence="1" type="ORF">E6A44_013690</name>
</gene>
<proteinExistence type="predicted"/>
<dbReference type="RefSeq" id="WP_138723728.1">
    <property type="nucleotide sequence ID" value="NZ_SSHJ02000007.1"/>
</dbReference>
<accession>A0ABW9J944</accession>
<evidence type="ECO:0000313" key="1">
    <source>
        <dbReference type="EMBL" id="MFN0256635.1"/>
    </source>
</evidence>
<evidence type="ECO:0000313" key="2">
    <source>
        <dbReference type="Proteomes" id="UP001517247"/>
    </source>
</evidence>
<name>A0ABW9J944_9SPHI</name>
<keyword evidence="2" id="KW-1185">Reference proteome</keyword>
<dbReference type="Proteomes" id="UP001517247">
    <property type="component" value="Unassembled WGS sequence"/>
</dbReference>
<protein>
    <submittedName>
        <fullName evidence="1">Uncharacterized protein</fullName>
    </submittedName>
</protein>
<organism evidence="1 2">
    <name type="scientific">Pedobacter ureilyticus</name>
    <dbReference type="NCBI Taxonomy" id="1393051"/>
    <lineage>
        <taxon>Bacteria</taxon>
        <taxon>Pseudomonadati</taxon>
        <taxon>Bacteroidota</taxon>
        <taxon>Sphingobacteriia</taxon>
        <taxon>Sphingobacteriales</taxon>
        <taxon>Sphingobacteriaceae</taxon>
        <taxon>Pedobacter</taxon>
    </lineage>
</organism>